<dbReference type="EMBL" id="JANUBB010000002">
    <property type="protein sequence ID" value="MCS3950767.1"/>
    <property type="molecule type" value="Genomic_DNA"/>
</dbReference>
<sequence>MAGQPAIPSGTLQAMRIGLLRPTGNQNYAATISS</sequence>
<dbReference type="Proteomes" id="UP001155027">
    <property type="component" value="Unassembled WGS sequence"/>
</dbReference>
<protein>
    <submittedName>
        <fullName evidence="1">Uncharacterized protein</fullName>
    </submittedName>
</protein>
<dbReference type="AlphaFoldDB" id="A0A9X2TWH7"/>
<evidence type="ECO:0000313" key="1">
    <source>
        <dbReference type="EMBL" id="MCS3677041.1"/>
    </source>
</evidence>
<dbReference type="EMBL" id="JANUAU010000002">
    <property type="protein sequence ID" value="MCS3677041.1"/>
    <property type="molecule type" value="Genomic_DNA"/>
</dbReference>
<dbReference type="EMBL" id="JANUBL010000002">
    <property type="protein sequence ID" value="MCS4121340.1"/>
    <property type="molecule type" value="Genomic_DNA"/>
</dbReference>
<comment type="caution">
    <text evidence="1">The sequence shown here is derived from an EMBL/GenBank/DDBJ whole genome shotgun (WGS) entry which is preliminary data.</text>
</comment>
<evidence type="ECO:0000313" key="2">
    <source>
        <dbReference type="EMBL" id="MCS3950767.1"/>
    </source>
</evidence>
<dbReference type="Proteomes" id="UP001155010">
    <property type="component" value="Unassembled WGS sequence"/>
</dbReference>
<evidence type="ECO:0000313" key="3">
    <source>
        <dbReference type="EMBL" id="MCS4121340.1"/>
    </source>
</evidence>
<name>A0A9X2TWH7_9BACT</name>
<dbReference type="Proteomes" id="UP001155144">
    <property type="component" value="Unassembled WGS sequence"/>
</dbReference>
<proteinExistence type="predicted"/>
<gene>
    <name evidence="3" type="ORF">GGP45_001682</name>
    <name evidence="1" type="ORF">GGP71_000948</name>
    <name evidence="2" type="ORF">GGP83_000701</name>
</gene>
<evidence type="ECO:0000313" key="4">
    <source>
        <dbReference type="Proteomes" id="UP001155027"/>
    </source>
</evidence>
<accession>A0A9X2TWH7</accession>
<reference evidence="1" key="1">
    <citation type="submission" date="2022-08" db="EMBL/GenBank/DDBJ databases">
        <title>Genomic Encyclopedia of Type Strains, Phase V (KMG-V): Genome sequencing to study the core and pangenomes of soil and plant-associated prokaryotes.</title>
        <authorList>
            <person name="Whitman W."/>
        </authorList>
    </citation>
    <scope>NUCLEOTIDE SEQUENCE</scope>
    <source>
        <strain evidence="1">0</strain>
        <strain evidence="2">SP2017</strain>
        <strain evidence="3">SP3026</strain>
    </source>
</reference>
<organism evidence="1 4">
    <name type="scientific">Salinibacter ruber</name>
    <dbReference type="NCBI Taxonomy" id="146919"/>
    <lineage>
        <taxon>Bacteria</taxon>
        <taxon>Pseudomonadati</taxon>
        <taxon>Rhodothermota</taxon>
        <taxon>Rhodothermia</taxon>
        <taxon>Rhodothermales</taxon>
        <taxon>Salinibacteraceae</taxon>
        <taxon>Salinibacter</taxon>
    </lineage>
</organism>